<organism evidence="1 2">
    <name type="scientific">Virgibacillus profundi</name>
    <dbReference type="NCBI Taxonomy" id="2024555"/>
    <lineage>
        <taxon>Bacteria</taxon>
        <taxon>Bacillati</taxon>
        <taxon>Bacillota</taxon>
        <taxon>Bacilli</taxon>
        <taxon>Bacillales</taxon>
        <taxon>Bacillaceae</taxon>
        <taxon>Virgibacillus</taxon>
    </lineage>
</organism>
<proteinExistence type="predicted"/>
<dbReference type="Proteomes" id="UP000218887">
    <property type="component" value="Unassembled WGS sequence"/>
</dbReference>
<dbReference type="PROSITE" id="PS51257">
    <property type="entry name" value="PROKAR_LIPOPROTEIN"/>
    <property type="match status" value="1"/>
</dbReference>
<reference evidence="1 2" key="1">
    <citation type="submission" date="2017-08" db="EMBL/GenBank/DDBJ databases">
        <title>Virgibacillus indicus sp. nov. and Virgibacillus profoundi sp. nov, two moderately halophilic bacteria isolated from marine sediment by using the Microfluidic Streak Plate.</title>
        <authorList>
            <person name="Xu B."/>
            <person name="Hu B."/>
            <person name="Wang J."/>
            <person name="Zhu Y."/>
            <person name="Huang L."/>
            <person name="Du W."/>
            <person name="Huang Y."/>
        </authorList>
    </citation>
    <scope>NUCLEOTIDE SEQUENCE [LARGE SCALE GENOMIC DNA]</scope>
    <source>
        <strain evidence="1 2">IO3-P3-H5</strain>
    </source>
</reference>
<dbReference type="RefSeq" id="WP_095656650.1">
    <property type="nucleotide sequence ID" value="NZ_NPOA01000012.1"/>
</dbReference>
<sequence>MRWKLNILLFCTILLAACTDQEYEKEDVVAILNGDEIKIKEILWQYSLDEDPENSIYNYLKQEIVILEAEDSGITVSKEEIEEKKQLVYPNSDPVERFEVIEEQEFYEKQASLFDVSPEEYYEIWEDNTYTKQLYVEKYIDEIIGEPSDDFETWGQEVDEHINNLFEEYKEDKKLIIKY</sequence>
<protein>
    <submittedName>
        <fullName evidence="1">Uncharacterized protein</fullName>
    </submittedName>
</protein>
<gene>
    <name evidence="1" type="ORF">CIL05_16510</name>
</gene>
<comment type="caution">
    <text evidence="1">The sequence shown here is derived from an EMBL/GenBank/DDBJ whole genome shotgun (WGS) entry which is preliminary data.</text>
</comment>
<keyword evidence="2" id="KW-1185">Reference proteome</keyword>
<dbReference type="AlphaFoldDB" id="A0A2A2IB41"/>
<dbReference type="OrthoDB" id="2872686at2"/>
<dbReference type="EMBL" id="NPOA01000012">
    <property type="protein sequence ID" value="PAV28536.1"/>
    <property type="molecule type" value="Genomic_DNA"/>
</dbReference>
<accession>A0A2A2IB41</accession>
<name>A0A2A2IB41_9BACI</name>
<evidence type="ECO:0000313" key="1">
    <source>
        <dbReference type="EMBL" id="PAV28536.1"/>
    </source>
</evidence>
<evidence type="ECO:0000313" key="2">
    <source>
        <dbReference type="Proteomes" id="UP000218887"/>
    </source>
</evidence>